<dbReference type="EMBL" id="JAFIRN010000045">
    <property type="protein sequence ID" value="KAG5830146.1"/>
    <property type="molecule type" value="Genomic_DNA"/>
</dbReference>
<keyword evidence="10" id="KW-0496">Mitochondrion</keyword>
<dbReference type="GO" id="GO:0004591">
    <property type="term" value="F:oxoglutarate dehydrogenase (succinyl-transferring) activity"/>
    <property type="evidence" value="ECO:0007669"/>
    <property type="project" value="UniProtKB-EC"/>
</dbReference>
<evidence type="ECO:0000313" key="17">
    <source>
        <dbReference type="Proteomes" id="UP001044222"/>
    </source>
</evidence>
<evidence type="ECO:0000256" key="13">
    <source>
        <dbReference type="ARBA" id="ARBA00030680"/>
    </source>
</evidence>
<comment type="caution">
    <text evidence="16">The sequence shown here is derived from an EMBL/GenBank/DDBJ whole genome shotgun (WGS) entry which is preliminary data.</text>
</comment>
<comment type="similarity">
    <text evidence="5">Belongs to the alpha-ketoglutarate dehydrogenase family.</text>
</comment>
<evidence type="ECO:0000256" key="10">
    <source>
        <dbReference type="ARBA" id="ARBA00023128"/>
    </source>
</evidence>
<feature type="domain" description="2-oxoglutarate dehydrogenase E1 component N-terminal" evidence="15">
    <location>
        <begin position="19"/>
        <end position="57"/>
    </location>
</feature>
<evidence type="ECO:0000256" key="14">
    <source>
        <dbReference type="ARBA" id="ARBA00051042"/>
    </source>
</evidence>
<evidence type="ECO:0000256" key="7">
    <source>
        <dbReference type="ARBA" id="ARBA00022842"/>
    </source>
</evidence>
<gene>
    <name evidence="16" type="ORF">ANANG_G00316470</name>
</gene>
<reference evidence="16" key="1">
    <citation type="submission" date="2021-01" db="EMBL/GenBank/DDBJ databases">
        <title>A chromosome-scale assembly of European eel, Anguilla anguilla.</title>
        <authorList>
            <person name="Henkel C."/>
            <person name="Jong-Raadsen S.A."/>
            <person name="Dufour S."/>
            <person name="Weltzien F.-A."/>
            <person name="Palstra A.P."/>
            <person name="Pelster B."/>
            <person name="Spaink H.P."/>
            <person name="Van Den Thillart G.E."/>
            <person name="Jansen H."/>
            <person name="Zahm M."/>
            <person name="Klopp C."/>
            <person name="Cedric C."/>
            <person name="Louis A."/>
            <person name="Berthelot C."/>
            <person name="Parey E."/>
            <person name="Roest Crollius H."/>
            <person name="Montfort J."/>
            <person name="Robinson-Rechavi M."/>
            <person name="Bucao C."/>
            <person name="Bouchez O."/>
            <person name="Gislard M."/>
            <person name="Lluch J."/>
            <person name="Milhes M."/>
            <person name="Lampietro C."/>
            <person name="Lopez Roques C."/>
            <person name="Donnadieu C."/>
            <person name="Braasch I."/>
            <person name="Desvignes T."/>
            <person name="Postlethwait J."/>
            <person name="Bobe J."/>
            <person name="Guiguen Y."/>
            <person name="Dirks R."/>
        </authorList>
    </citation>
    <scope>NUCLEOTIDE SEQUENCE</scope>
    <source>
        <strain evidence="16">Tag_6206</strain>
        <tissue evidence="16">Liver</tissue>
    </source>
</reference>
<comment type="subcellular location">
    <subcellularLocation>
        <location evidence="4">Mitochondrion</location>
    </subcellularLocation>
    <subcellularLocation>
        <location evidence="3">Nucleus</location>
    </subcellularLocation>
</comment>
<evidence type="ECO:0000256" key="6">
    <source>
        <dbReference type="ARBA" id="ARBA00012280"/>
    </source>
</evidence>
<evidence type="ECO:0000256" key="3">
    <source>
        <dbReference type="ARBA" id="ARBA00004123"/>
    </source>
</evidence>
<organism evidence="16 17">
    <name type="scientific">Anguilla anguilla</name>
    <name type="common">European freshwater eel</name>
    <name type="synonym">Muraena anguilla</name>
    <dbReference type="NCBI Taxonomy" id="7936"/>
    <lineage>
        <taxon>Eukaryota</taxon>
        <taxon>Metazoa</taxon>
        <taxon>Chordata</taxon>
        <taxon>Craniata</taxon>
        <taxon>Vertebrata</taxon>
        <taxon>Euteleostomi</taxon>
        <taxon>Actinopterygii</taxon>
        <taxon>Neopterygii</taxon>
        <taxon>Teleostei</taxon>
        <taxon>Anguilliformes</taxon>
        <taxon>Anguillidae</taxon>
        <taxon>Anguilla</taxon>
    </lineage>
</organism>
<keyword evidence="8" id="KW-0560">Oxidoreductase</keyword>
<dbReference type="InterPro" id="IPR032106">
    <property type="entry name" value="2-oxogl_dehyd_N"/>
</dbReference>
<dbReference type="GO" id="GO:0005739">
    <property type="term" value="C:mitochondrion"/>
    <property type="evidence" value="ECO:0007669"/>
    <property type="project" value="UniProtKB-SubCell"/>
</dbReference>
<accession>A0A9D3LHM8</accession>
<dbReference type="GO" id="GO:0045252">
    <property type="term" value="C:oxoglutarate dehydrogenase complex"/>
    <property type="evidence" value="ECO:0007669"/>
    <property type="project" value="TreeGrafter"/>
</dbReference>
<dbReference type="Pfam" id="PF16078">
    <property type="entry name" value="2-oxogl_dehyd_N"/>
    <property type="match status" value="1"/>
</dbReference>
<dbReference type="PANTHER" id="PTHR23152">
    <property type="entry name" value="2-OXOGLUTARATE DEHYDROGENASE"/>
    <property type="match status" value="1"/>
</dbReference>
<dbReference type="InterPro" id="IPR011603">
    <property type="entry name" value="2oxoglutarate_DH_E1"/>
</dbReference>
<keyword evidence="17" id="KW-1185">Reference proteome</keyword>
<evidence type="ECO:0000256" key="5">
    <source>
        <dbReference type="ARBA" id="ARBA00006936"/>
    </source>
</evidence>
<evidence type="ECO:0000256" key="8">
    <source>
        <dbReference type="ARBA" id="ARBA00023002"/>
    </source>
</evidence>
<dbReference type="AlphaFoldDB" id="A0A9D3LHM8"/>
<dbReference type="EC" id="1.2.4.2" evidence="6"/>
<dbReference type="GO" id="GO:0005634">
    <property type="term" value="C:nucleus"/>
    <property type="evidence" value="ECO:0007669"/>
    <property type="project" value="UniProtKB-SubCell"/>
</dbReference>
<keyword evidence="9" id="KW-0786">Thiamine pyrophosphate</keyword>
<dbReference type="GO" id="GO:0006096">
    <property type="term" value="P:glycolytic process"/>
    <property type="evidence" value="ECO:0007669"/>
    <property type="project" value="UniProtKB-KW"/>
</dbReference>
<keyword evidence="12" id="KW-0539">Nucleus</keyword>
<keyword evidence="7" id="KW-0460">Magnesium</keyword>
<dbReference type="PANTHER" id="PTHR23152:SF7">
    <property type="entry name" value="2-OXOGLUTARATE DEHYDROGENASE COMPLEX COMPONENT E1"/>
    <property type="match status" value="1"/>
</dbReference>
<sequence>MARTFWPIRCYTAPVSAEPFLNGTSSNYVEEMYYAWLENPKSVHKSWDIFFRNANAGEPPGAAYQSPPPLGISLSGQVQALVGPSPMWKSWWRTTWQCSHSSELTR</sequence>
<dbReference type="GO" id="GO:0030976">
    <property type="term" value="F:thiamine pyrophosphate binding"/>
    <property type="evidence" value="ECO:0007669"/>
    <property type="project" value="InterPro"/>
</dbReference>
<evidence type="ECO:0000313" key="16">
    <source>
        <dbReference type="EMBL" id="KAG5830146.1"/>
    </source>
</evidence>
<dbReference type="GO" id="GO:0006099">
    <property type="term" value="P:tricarboxylic acid cycle"/>
    <property type="evidence" value="ECO:0007669"/>
    <property type="project" value="TreeGrafter"/>
</dbReference>
<protein>
    <recommendedName>
        <fullName evidence="6">oxoglutarate dehydrogenase (succinyl-transferring)</fullName>
        <ecNumber evidence="6">1.2.4.2</ecNumber>
    </recommendedName>
    <alternativeName>
        <fullName evidence="13">Alpha-ketoglutarate dehydrogenase</fullName>
    </alternativeName>
</protein>
<proteinExistence type="inferred from homology"/>
<evidence type="ECO:0000259" key="15">
    <source>
        <dbReference type="Pfam" id="PF16078"/>
    </source>
</evidence>
<dbReference type="Proteomes" id="UP001044222">
    <property type="component" value="Unassembled WGS sequence"/>
</dbReference>
<evidence type="ECO:0000256" key="4">
    <source>
        <dbReference type="ARBA" id="ARBA00004173"/>
    </source>
</evidence>
<keyword evidence="11" id="KW-0324">Glycolysis</keyword>
<evidence type="ECO:0000256" key="2">
    <source>
        <dbReference type="ARBA" id="ARBA00001964"/>
    </source>
</evidence>
<evidence type="ECO:0000256" key="12">
    <source>
        <dbReference type="ARBA" id="ARBA00023242"/>
    </source>
</evidence>
<evidence type="ECO:0000256" key="11">
    <source>
        <dbReference type="ARBA" id="ARBA00023152"/>
    </source>
</evidence>
<comment type="cofactor">
    <cofactor evidence="2">
        <name>thiamine diphosphate</name>
        <dbReference type="ChEBI" id="CHEBI:58937"/>
    </cofactor>
</comment>
<comment type="catalytic activity">
    <reaction evidence="14">
        <text>N(6)-[(R)-lipoyl]-L-lysyl-[protein] + 2-oxoglutarate + H(+) = N(6)-[(R)-S(8)-succinyldihydrolipoyl]-L-lysyl-[protein] + CO2</text>
        <dbReference type="Rhea" id="RHEA:12188"/>
        <dbReference type="Rhea" id="RHEA-COMP:10474"/>
        <dbReference type="Rhea" id="RHEA-COMP:20092"/>
        <dbReference type="ChEBI" id="CHEBI:15378"/>
        <dbReference type="ChEBI" id="CHEBI:16526"/>
        <dbReference type="ChEBI" id="CHEBI:16810"/>
        <dbReference type="ChEBI" id="CHEBI:83099"/>
        <dbReference type="ChEBI" id="CHEBI:83120"/>
        <dbReference type="EC" id="1.2.4.2"/>
    </reaction>
    <physiologicalReaction direction="left-to-right" evidence="14">
        <dbReference type="Rhea" id="RHEA:12189"/>
    </physiologicalReaction>
</comment>
<name>A0A9D3LHM8_ANGAN</name>
<evidence type="ECO:0000256" key="1">
    <source>
        <dbReference type="ARBA" id="ARBA00001946"/>
    </source>
</evidence>
<evidence type="ECO:0000256" key="9">
    <source>
        <dbReference type="ARBA" id="ARBA00023052"/>
    </source>
</evidence>
<comment type="cofactor">
    <cofactor evidence="1">
        <name>Mg(2+)</name>
        <dbReference type="ChEBI" id="CHEBI:18420"/>
    </cofactor>
</comment>